<dbReference type="FunFam" id="3.30.2410.10:FF:000002">
    <property type="entry name" value="E3 ubiquitin-protein ligase HECW2"/>
    <property type="match status" value="1"/>
</dbReference>
<comment type="pathway">
    <text evidence="2">Protein modification; protein ubiquitination.</text>
</comment>
<feature type="compositionally biased region" description="Low complexity" evidence="8">
    <location>
        <begin position="395"/>
        <end position="407"/>
    </location>
</feature>
<dbReference type="InterPro" id="IPR036020">
    <property type="entry name" value="WW_dom_sf"/>
</dbReference>
<evidence type="ECO:0000256" key="4">
    <source>
        <dbReference type="ARBA" id="ARBA00022679"/>
    </source>
</evidence>
<dbReference type="CDD" id="cd00201">
    <property type="entry name" value="WW"/>
    <property type="match status" value="2"/>
</dbReference>
<dbReference type="SMART" id="SM00456">
    <property type="entry name" value="WW"/>
    <property type="match status" value="2"/>
</dbReference>
<evidence type="ECO:0000256" key="2">
    <source>
        <dbReference type="ARBA" id="ARBA00004906"/>
    </source>
</evidence>
<evidence type="ECO:0000313" key="12">
    <source>
        <dbReference type="EMBL" id="GAA55501.1"/>
    </source>
</evidence>
<dbReference type="PROSITE" id="PS50237">
    <property type="entry name" value="HECT"/>
    <property type="match status" value="1"/>
</dbReference>
<evidence type="ECO:0000259" key="10">
    <source>
        <dbReference type="PROSITE" id="PS50020"/>
    </source>
</evidence>
<feature type="domain" description="WW" evidence="10">
    <location>
        <begin position="531"/>
        <end position="565"/>
    </location>
</feature>
<feature type="compositionally biased region" description="Low complexity" evidence="8">
    <location>
        <begin position="450"/>
        <end position="464"/>
    </location>
</feature>
<name>G7YRC1_CLOSI</name>
<dbReference type="InterPro" id="IPR001202">
    <property type="entry name" value="WW_dom"/>
</dbReference>
<dbReference type="SUPFAM" id="SSF49562">
    <property type="entry name" value="C2 domain (Calcium/lipid-binding domain, CaLB)"/>
    <property type="match status" value="1"/>
</dbReference>
<dbReference type="InterPro" id="IPR000008">
    <property type="entry name" value="C2_dom"/>
</dbReference>
<dbReference type="GO" id="GO:0005737">
    <property type="term" value="C:cytoplasm"/>
    <property type="evidence" value="ECO:0007669"/>
    <property type="project" value="UniProtKB-ARBA"/>
</dbReference>
<organism evidence="12 13">
    <name type="scientific">Clonorchis sinensis</name>
    <name type="common">Chinese liver fluke</name>
    <dbReference type="NCBI Taxonomy" id="79923"/>
    <lineage>
        <taxon>Eukaryota</taxon>
        <taxon>Metazoa</taxon>
        <taxon>Spiralia</taxon>
        <taxon>Lophotrochozoa</taxon>
        <taxon>Platyhelminthes</taxon>
        <taxon>Trematoda</taxon>
        <taxon>Digenea</taxon>
        <taxon>Opisthorchiida</taxon>
        <taxon>Opisthorchiata</taxon>
        <taxon>Opisthorchiidae</taxon>
        <taxon>Clonorchis</taxon>
    </lineage>
</organism>
<keyword evidence="4" id="KW-0808">Transferase</keyword>
<dbReference type="UniPathway" id="UPA00143"/>
<evidence type="ECO:0000256" key="5">
    <source>
        <dbReference type="ARBA" id="ARBA00022737"/>
    </source>
</evidence>
<dbReference type="SMART" id="SM00239">
    <property type="entry name" value="C2"/>
    <property type="match status" value="1"/>
</dbReference>
<dbReference type="Gene3D" id="3.90.1750.10">
    <property type="entry name" value="Hect, E3 ligase catalytic domains"/>
    <property type="match status" value="1"/>
</dbReference>
<dbReference type="FunFam" id="3.90.1750.10:FF:000079">
    <property type="entry name" value="E3 ubiquitin-protein ligase"/>
    <property type="match status" value="1"/>
</dbReference>
<dbReference type="GO" id="GO:0043161">
    <property type="term" value="P:proteasome-mediated ubiquitin-dependent protein catabolic process"/>
    <property type="evidence" value="ECO:0007669"/>
    <property type="project" value="TreeGrafter"/>
</dbReference>
<feature type="active site" description="Glycyl thioester intermediate" evidence="7">
    <location>
        <position position="967"/>
    </location>
</feature>
<feature type="region of interest" description="Disordered" evidence="8">
    <location>
        <begin position="450"/>
        <end position="485"/>
    </location>
</feature>
<feature type="domain" description="C2" evidence="9">
    <location>
        <begin position="197"/>
        <end position="332"/>
    </location>
</feature>
<dbReference type="CDD" id="cd00078">
    <property type="entry name" value="HECTc"/>
    <property type="match status" value="1"/>
</dbReference>
<dbReference type="PROSITE" id="PS50004">
    <property type="entry name" value="C2"/>
    <property type="match status" value="1"/>
</dbReference>
<dbReference type="SMART" id="SM00119">
    <property type="entry name" value="HECTc"/>
    <property type="match status" value="1"/>
</dbReference>
<evidence type="ECO:0000259" key="9">
    <source>
        <dbReference type="PROSITE" id="PS50004"/>
    </source>
</evidence>
<dbReference type="PANTHER" id="PTHR11254:SF429">
    <property type="entry name" value="E3 UBIQUITIN-PROTEIN LIGASE SU(DX)"/>
    <property type="match status" value="1"/>
</dbReference>
<protein>
    <recommendedName>
        <fullName evidence="3">HECT-type E3 ubiquitin transferase</fullName>
        <ecNumber evidence="3">2.3.2.26</ecNumber>
    </recommendedName>
</protein>
<evidence type="ECO:0000256" key="3">
    <source>
        <dbReference type="ARBA" id="ARBA00012485"/>
    </source>
</evidence>
<evidence type="ECO:0000256" key="8">
    <source>
        <dbReference type="SAM" id="MobiDB-lite"/>
    </source>
</evidence>
<evidence type="ECO:0000256" key="6">
    <source>
        <dbReference type="ARBA" id="ARBA00022786"/>
    </source>
</evidence>
<dbReference type="Pfam" id="PF00397">
    <property type="entry name" value="WW"/>
    <property type="match status" value="2"/>
</dbReference>
<dbReference type="Gene3D" id="3.30.2410.10">
    <property type="entry name" value="Hect, E3 ligase catalytic domain"/>
    <property type="match status" value="1"/>
</dbReference>
<evidence type="ECO:0000256" key="1">
    <source>
        <dbReference type="ARBA" id="ARBA00000885"/>
    </source>
</evidence>
<dbReference type="PROSITE" id="PS50020">
    <property type="entry name" value="WW_DOMAIN_2"/>
    <property type="match status" value="2"/>
</dbReference>
<dbReference type="Proteomes" id="UP000008909">
    <property type="component" value="Unassembled WGS sequence"/>
</dbReference>
<evidence type="ECO:0000256" key="7">
    <source>
        <dbReference type="PROSITE-ProRule" id="PRU00104"/>
    </source>
</evidence>
<dbReference type="GO" id="GO:0016567">
    <property type="term" value="P:protein ubiquitination"/>
    <property type="evidence" value="ECO:0007669"/>
    <property type="project" value="UniProtKB-UniPathway"/>
</dbReference>
<keyword evidence="13" id="KW-1185">Reference proteome</keyword>
<gene>
    <name evidence="12" type="ORF">CLF_108192</name>
</gene>
<keyword evidence="6 7" id="KW-0833">Ubl conjugation pathway</keyword>
<comment type="catalytic activity">
    <reaction evidence="1">
        <text>S-ubiquitinyl-[E2 ubiquitin-conjugating enzyme]-L-cysteine + [acceptor protein]-L-lysine = [E2 ubiquitin-conjugating enzyme]-L-cysteine + N(6)-ubiquitinyl-[acceptor protein]-L-lysine.</text>
        <dbReference type="EC" id="2.3.2.26"/>
    </reaction>
</comment>
<dbReference type="GO" id="GO:0061630">
    <property type="term" value="F:ubiquitin protein ligase activity"/>
    <property type="evidence" value="ECO:0007669"/>
    <property type="project" value="UniProtKB-EC"/>
</dbReference>
<dbReference type="InterPro" id="IPR035983">
    <property type="entry name" value="Hect_E3_ubiquitin_ligase"/>
</dbReference>
<dbReference type="SUPFAM" id="SSF51045">
    <property type="entry name" value="WW domain"/>
    <property type="match status" value="2"/>
</dbReference>
<dbReference type="EC" id="2.3.2.26" evidence="3"/>
<feature type="region of interest" description="Disordered" evidence="8">
    <location>
        <begin position="388"/>
        <end position="416"/>
    </location>
</feature>
<accession>G7YRC1</accession>
<dbReference type="PANTHER" id="PTHR11254">
    <property type="entry name" value="HECT DOMAIN UBIQUITIN-PROTEIN LIGASE"/>
    <property type="match status" value="1"/>
</dbReference>
<feature type="domain" description="WW" evidence="10">
    <location>
        <begin position="572"/>
        <end position="605"/>
    </location>
</feature>
<dbReference type="InterPro" id="IPR050409">
    <property type="entry name" value="E3_ubiq-protein_ligase"/>
</dbReference>
<dbReference type="Gene3D" id="2.60.40.150">
    <property type="entry name" value="C2 domain"/>
    <property type="match status" value="1"/>
</dbReference>
<dbReference type="Pfam" id="PF00632">
    <property type="entry name" value="HECT"/>
    <property type="match status" value="1"/>
</dbReference>
<sequence length="999" mass="112904">MRDSVSVAETALSIAQRVVEVRKPSHHGKVQSLRDGTQSDVHRGCPHSAFLFNFVIDEIMRRTLEGLQNPGVQIASDENLVDLDYTDDIVLVFEENNVQVFLDELTKVIPSFGMHFAPTMSLSLRMGFNRVVSQLLRSVRNTGIVILAGEMNAQVGGTTTEKPIPHKIAKGSGTCRSGVKASFAWLKVWTQLPIMTQYSLSALASGESRRRQDFQNVVVTYTLRTTRKCFGPGFGLKHAALLLNSKGLFNKNGDLYIEILVDNVVAYKTKTCLKNWNPTWNETASVVVSPSSKIRIRVFNHFKYRPDILIAAGGIDLFRLLEEYNGVLSDCELKLPLSRGSEHRGSVLLIFDKLNIRNGDPLHSRLRVANLPDSGALTANGISTSTASSVDMARSTSSTSTMTSSNSRAPLRTSNRNSLRLTPMDVIEDSFWPSLIGSLFGLQPISSSSLAARPLPSSSSGSTDSSRDNRLTLPDRQRPRTDWTEAGEWWILDTGNSSPTALPTSASTSPSSAKHSKLTSYFKQQTFSDSRPLPMGWERRIDPASQRIYYVNHISKITQWEDPRERGMDETQPLPRGWEKRYTPQGQRFFIDHNTRTTTFIDPRTGQHAGSLGSLGVPLQYERNFRAKLDYFRACCAHAMISGQTKILVSRDNLLEDSFQLVSQMTATNLRRRLSITFLHEEGLDYGGVAREWFYRLSREIFNPMFGLFEYTGKNYGLQINPGSHVNPNHLSYFRFVGRFIGMALFHGRCIDGGLTLTFYKRILGRKLTLEDLGLTDHEYYQSLVFIRDNNIDKCDLELYFVASYDLLGALHEDELIEGGKNIKVTEANKVEYISLMVDWRFSRGISKQTEAVHKGIHEVLEPQWLQLFDERELELLLSGMPEIDVADWEKNTVYLKYTRSSKQIVWFWKFVQGLDNEKRARLLQFVTGTCHLPLGGFAQLVGSSGHQLFCIERTGDETWLPRSHTCFNRLDLPPYTSFEQLKEKLQLAIEETRGFGQE</sequence>
<dbReference type="InterPro" id="IPR035892">
    <property type="entry name" value="C2_domain_sf"/>
</dbReference>
<keyword evidence="5" id="KW-0677">Repeat</keyword>
<reference key="2">
    <citation type="submission" date="2011-10" db="EMBL/GenBank/DDBJ databases">
        <title>The genome and transcriptome sequence of Clonorchis sinensis provide insights into the carcinogenic liver fluke.</title>
        <authorList>
            <person name="Wang X."/>
            <person name="Huang Y."/>
            <person name="Chen W."/>
            <person name="Liu H."/>
            <person name="Guo L."/>
            <person name="Chen Y."/>
            <person name="Luo F."/>
            <person name="Zhou W."/>
            <person name="Sun J."/>
            <person name="Mao Q."/>
            <person name="Liang P."/>
            <person name="Zhou C."/>
            <person name="Tian Y."/>
            <person name="Men J."/>
            <person name="Lv X."/>
            <person name="Huang L."/>
            <person name="Zhou J."/>
            <person name="Hu Y."/>
            <person name="Li R."/>
            <person name="Zhang F."/>
            <person name="Lei H."/>
            <person name="Li X."/>
            <person name="Hu X."/>
            <person name="Liang C."/>
            <person name="Xu J."/>
            <person name="Wu Z."/>
            <person name="Yu X."/>
        </authorList>
    </citation>
    <scope>NUCLEOTIDE SEQUENCE</scope>
    <source>
        <strain>Henan</strain>
    </source>
</reference>
<evidence type="ECO:0000313" key="13">
    <source>
        <dbReference type="Proteomes" id="UP000008909"/>
    </source>
</evidence>
<dbReference type="Gene3D" id="2.20.70.10">
    <property type="match status" value="1"/>
</dbReference>
<dbReference type="Gene3D" id="3.30.2160.10">
    <property type="entry name" value="Hect, E3 ligase catalytic domain"/>
    <property type="match status" value="1"/>
</dbReference>
<dbReference type="InterPro" id="IPR000569">
    <property type="entry name" value="HECT_dom"/>
</dbReference>
<dbReference type="FunFam" id="3.30.2160.10:FF:000003">
    <property type="entry name" value="E3 ubiquitin-protein ligase"/>
    <property type="match status" value="1"/>
</dbReference>
<reference evidence="12" key="1">
    <citation type="journal article" date="2011" name="Genome Biol.">
        <title>The draft genome of the carcinogenic human liver fluke Clonorchis sinensis.</title>
        <authorList>
            <person name="Wang X."/>
            <person name="Chen W."/>
            <person name="Huang Y."/>
            <person name="Sun J."/>
            <person name="Men J."/>
            <person name="Liu H."/>
            <person name="Luo F."/>
            <person name="Guo L."/>
            <person name="Lv X."/>
            <person name="Deng C."/>
            <person name="Zhou C."/>
            <person name="Fan Y."/>
            <person name="Li X."/>
            <person name="Huang L."/>
            <person name="Hu Y."/>
            <person name="Liang C."/>
            <person name="Hu X."/>
            <person name="Xu J."/>
            <person name="Yu X."/>
        </authorList>
    </citation>
    <scope>NUCLEOTIDE SEQUENCE [LARGE SCALE GENOMIC DNA]</scope>
    <source>
        <strain evidence="12">Henan</strain>
    </source>
</reference>
<feature type="domain" description="HECT" evidence="11">
    <location>
        <begin position="666"/>
        <end position="999"/>
    </location>
</feature>
<dbReference type="PROSITE" id="PS01159">
    <property type="entry name" value="WW_DOMAIN_1"/>
    <property type="match status" value="2"/>
</dbReference>
<dbReference type="EMBL" id="DF144028">
    <property type="protein sequence ID" value="GAA55501.1"/>
    <property type="molecule type" value="Genomic_DNA"/>
</dbReference>
<dbReference type="AlphaFoldDB" id="G7YRC1"/>
<evidence type="ECO:0000259" key="11">
    <source>
        <dbReference type="PROSITE" id="PS50237"/>
    </source>
</evidence>
<proteinExistence type="predicted"/>
<dbReference type="SUPFAM" id="SSF56204">
    <property type="entry name" value="Hect, E3 ligase catalytic domain"/>
    <property type="match status" value="1"/>
</dbReference>
<dbReference type="Pfam" id="PF00168">
    <property type="entry name" value="C2"/>
    <property type="match status" value="1"/>
</dbReference>
<feature type="compositionally biased region" description="Basic and acidic residues" evidence="8">
    <location>
        <begin position="465"/>
        <end position="483"/>
    </location>
</feature>